<feature type="transmembrane region" description="Helical" evidence="9">
    <location>
        <begin position="197"/>
        <end position="223"/>
    </location>
</feature>
<evidence type="ECO:0000256" key="5">
    <source>
        <dbReference type="ARBA" id="ARBA00022927"/>
    </source>
</evidence>
<dbReference type="InterPro" id="IPR001708">
    <property type="entry name" value="YidC/ALB3/OXA1/COX18"/>
</dbReference>
<dbReference type="AlphaFoldDB" id="A0A0F9LMU0"/>
<accession>A0A0F9LMU0</accession>
<evidence type="ECO:0000256" key="3">
    <source>
        <dbReference type="ARBA" id="ARBA00022475"/>
    </source>
</evidence>
<protein>
    <recommendedName>
        <fullName evidence="10">Membrane insertase YidC/Oxa/ALB C-terminal domain-containing protein</fullName>
    </recommendedName>
</protein>
<dbReference type="GO" id="GO:0005886">
    <property type="term" value="C:plasma membrane"/>
    <property type="evidence" value="ECO:0007669"/>
    <property type="project" value="UniProtKB-SubCell"/>
</dbReference>
<feature type="domain" description="Membrane insertase YidC/Oxa/ALB C-terminal" evidence="10">
    <location>
        <begin position="21"/>
        <end position="228"/>
    </location>
</feature>
<feature type="transmembrane region" description="Helical" evidence="9">
    <location>
        <begin position="124"/>
        <end position="145"/>
    </location>
</feature>
<evidence type="ECO:0000256" key="8">
    <source>
        <dbReference type="ARBA" id="ARBA00023186"/>
    </source>
</evidence>
<name>A0A0F9LMU0_9ZZZZ</name>
<dbReference type="PANTHER" id="PTHR12428:SF65">
    <property type="entry name" value="CYTOCHROME C OXIDASE ASSEMBLY PROTEIN COX18, MITOCHONDRIAL"/>
    <property type="match status" value="1"/>
</dbReference>
<keyword evidence="3" id="KW-1003">Cell membrane</keyword>
<feature type="transmembrane region" description="Helical" evidence="9">
    <location>
        <begin position="157"/>
        <end position="177"/>
    </location>
</feature>
<dbReference type="EMBL" id="LAZR01006109">
    <property type="protein sequence ID" value="KKM94668.1"/>
    <property type="molecule type" value="Genomic_DNA"/>
</dbReference>
<dbReference type="GO" id="GO:0051205">
    <property type="term" value="P:protein insertion into membrane"/>
    <property type="evidence" value="ECO:0007669"/>
    <property type="project" value="TreeGrafter"/>
</dbReference>
<keyword evidence="8" id="KW-0143">Chaperone</keyword>
<keyword evidence="7 9" id="KW-0472">Membrane</keyword>
<evidence type="ECO:0000256" key="1">
    <source>
        <dbReference type="ARBA" id="ARBA00004651"/>
    </source>
</evidence>
<organism evidence="11">
    <name type="scientific">marine sediment metagenome</name>
    <dbReference type="NCBI Taxonomy" id="412755"/>
    <lineage>
        <taxon>unclassified sequences</taxon>
        <taxon>metagenomes</taxon>
        <taxon>ecological metagenomes</taxon>
    </lineage>
</organism>
<keyword evidence="4 9" id="KW-0812">Transmembrane</keyword>
<reference evidence="11" key="1">
    <citation type="journal article" date="2015" name="Nature">
        <title>Complex archaea that bridge the gap between prokaryotes and eukaryotes.</title>
        <authorList>
            <person name="Spang A."/>
            <person name="Saw J.H."/>
            <person name="Jorgensen S.L."/>
            <person name="Zaremba-Niedzwiedzka K."/>
            <person name="Martijn J."/>
            <person name="Lind A.E."/>
            <person name="van Eijk R."/>
            <person name="Schleper C."/>
            <person name="Guy L."/>
            <person name="Ettema T.J."/>
        </authorList>
    </citation>
    <scope>NUCLEOTIDE SEQUENCE</scope>
</reference>
<evidence type="ECO:0000256" key="4">
    <source>
        <dbReference type="ARBA" id="ARBA00022692"/>
    </source>
</evidence>
<comment type="subcellular location">
    <subcellularLocation>
        <location evidence="1">Cell membrane</location>
        <topology evidence="1">Multi-pass membrane protein</topology>
    </subcellularLocation>
</comment>
<gene>
    <name evidence="11" type="ORF">LCGC14_1196020</name>
</gene>
<evidence type="ECO:0000256" key="7">
    <source>
        <dbReference type="ARBA" id="ARBA00023136"/>
    </source>
</evidence>
<dbReference type="InterPro" id="IPR028055">
    <property type="entry name" value="YidC/Oxa/ALB_C"/>
</dbReference>
<evidence type="ECO:0000313" key="11">
    <source>
        <dbReference type="EMBL" id="KKM94668.1"/>
    </source>
</evidence>
<dbReference type="CDD" id="cd20070">
    <property type="entry name" value="5TM_YidC_Alb3"/>
    <property type="match status" value="1"/>
</dbReference>
<dbReference type="PRINTS" id="PR01900">
    <property type="entry name" value="YIDCPROTEIN"/>
</dbReference>
<evidence type="ECO:0000256" key="2">
    <source>
        <dbReference type="ARBA" id="ARBA00022448"/>
    </source>
</evidence>
<evidence type="ECO:0000259" key="10">
    <source>
        <dbReference type="Pfam" id="PF02096"/>
    </source>
</evidence>
<dbReference type="PANTHER" id="PTHR12428">
    <property type="entry name" value="OXA1"/>
    <property type="match status" value="1"/>
</dbReference>
<evidence type="ECO:0000256" key="6">
    <source>
        <dbReference type="ARBA" id="ARBA00022989"/>
    </source>
</evidence>
<dbReference type="GO" id="GO:0032977">
    <property type="term" value="F:membrane insertase activity"/>
    <property type="evidence" value="ECO:0007669"/>
    <property type="project" value="InterPro"/>
</dbReference>
<comment type="caution">
    <text evidence="11">The sequence shown here is derived from an EMBL/GenBank/DDBJ whole genome shotgun (WGS) entry which is preliminary data.</text>
</comment>
<keyword evidence="2" id="KW-0813">Transport</keyword>
<keyword evidence="5" id="KW-0653">Protein transport</keyword>
<dbReference type="InterPro" id="IPR047196">
    <property type="entry name" value="YidC_ALB_C"/>
</dbReference>
<feature type="transmembrane region" description="Helical" evidence="9">
    <location>
        <begin position="20"/>
        <end position="41"/>
    </location>
</feature>
<dbReference type="NCBIfam" id="TIGR03592">
    <property type="entry name" value="yidC_oxa1_cterm"/>
    <property type="match status" value="1"/>
</dbReference>
<evidence type="ECO:0000256" key="9">
    <source>
        <dbReference type="SAM" id="Phobius"/>
    </source>
</evidence>
<sequence>MGLVNSLAQVLLFLTSITGSYGLAIILLTIMIRLALLPLTMKQTKSMKEMQKIQPEIKKIQAKHKNDKKKQQEEQVKLISEHGVNPLGGCLPMVLQLPIFFALFSVLRIRQAAELKGLAATMPALYKVGTALGGASFLGISSLGLSMEKIMGTGAATLALIPYGTLIVLMIGSQFFYSRAMASGDSQQNKMMNFMLIMMAYFAYIFPAGLLLYWITTNLVGILEHRLMAHIAKSPKTANEGASK</sequence>
<proteinExistence type="predicted"/>
<dbReference type="GO" id="GO:0015031">
    <property type="term" value="P:protein transport"/>
    <property type="evidence" value="ECO:0007669"/>
    <property type="project" value="UniProtKB-KW"/>
</dbReference>
<dbReference type="Pfam" id="PF02096">
    <property type="entry name" value="60KD_IMP"/>
    <property type="match status" value="1"/>
</dbReference>
<keyword evidence="6 9" id="KW-1133">Transmembrane helix</keyword>